<dbReference type="EMBL" id="FNDX01000003">
    <property type="protein sequence ID" value="SDI11576.1"/>
    <property type="molecule type" value="Genomic_DNA"/>
</dbReference>
<dbReference type="HAMAP" id="MF_00489">
    <property type="entry name" value="UPF0178"/>
    <property type="match status" value="1"/>
</dbReference>
<dbReference type="InterPro" id="IPR003791">
    <property type="entry name" value="UPF0178"/>
</dbReference>
<protein>
    <recommendedName>
        <fullName evidence="2">UPF0178 protein SAMN05216192_10365</fullName>
    </recommendedName>
</protein>
<dbReference type="RefSeq" id="WP_244157602.1">
    <property type="nucleotide sequence ID" value="NZ_FNDX01000003.1"/>
</dbReference>
<dbReference type="PANTHER" id="PTHR35146">
    <property type="entry name" value="UPF0178 PROTEIN YAII"/>
    <property type="match status" value="1"/>
</dbReference>
<evidence type="ECO:0000313" key="3">
    <source>
        <dbReference type="EMBL" id="SDI11576.1"/>
    </source>
</evidence>
<sequence length="159" mass="17655">MAMEMPRGRKIVVDGDACPVKKEITACARAFEVPVLMVSSYDHVLQADEGVTVVQVDRGADSADLYIANHIAAGDIVITQDYGLAALALGKRCRVLSNRGQEYEDSNMDFMLEGRHARAVERRRGHYSKGPKAITAEEKNLFQHKLTKLLTLLQENVQQ</sequence>
<dbReference type="NCBIfam" id="NF001095">
    <property type="entry name" value="PRK00124.1"/>
    <property type="match status" value="1"/>
</dbReference>
<evidence type="ECO:0000256" key="1">
    <source>
        <dbReference type="ARBA" id="ARBA00008522"/>
    </source>
</evidence>
<dbReference type="AlphaFoldDB" id="A0A1G8HY32"/>
<dbReference type="Proteomes" id="UP000199050">
    <property type="component" value="Unassembled WGS sequence"/>
</dbReference>
<comment type="similarity">
    <text evidence="1 2">Belongs to the UPF0178 family.</text>
</comment>
<accession>A0A1G8HY32</accession>
<dbReference type="CDD" id="cd18720">
    <property type="entry name" value="PIN_YqxD-like"/>
    <property type="match status" value="1"/>
</dbReference>
<organism evidence="3 4">
    <name type="scientific">Paenibacillus typhae</name>
    <dbReference type="NCBI Taxonomy" id="1174501"/>
    <lineage>
        <taxon>Bacteria</taxon>
        <taxon>Bacillati</taxon>
        <taxon>Bacillota</taxon>
        <taxon>Bacilli</taxon>
        <taxon>Bacillales</taxon>
        <taxon>Paenibacillaceae</taxon>
        <taxon>Paenibacillus</taxon>
    </lineage>
</organism>
<name>A0A1G8HY32_9BACL</name>
<keyword evidence="4" id="KW-1185">Reference proteome</keyword>
<dbReference type="PANTHER" id="PTHR35146:SF1">
    <property type="entry name" value="UPF0178 PROTEIN YAII"/>
    <property type="match status" value="1"/>
</dbReference>
<dbReference type="STRING" id="1174501.SAMN05216192_10365"/>
<reference evidence="4" key="1">
    <citation type="submission" date="2016-10" db="EMBL/GenBank/DDBJ databases">
        <authorList>
            <person name="Varghese N."/>
            <person name="Submissions S."/>
        </authorList>
    </citation>
    <scope>NUCLEOTIDE SEQUENCE [LARGE SCALE GENOMIC DNA]</scope>
    <source>
        <strain evidence="4">CGMCC 1.11012</strain>
    </source>
</reference>
<evidence type="ECO:0000256" key="2">
    <source>
        <dbReference type="HAMAP-Rule" id="MF_00489"/>
    </source>
</evidence>
<gene>
    <name evidence="3" type="ORF">SAMN05216192_10365</name>
</gene>
<dbReference type="Pfam" id="PF02639">
    <property type="entry name" value="DUF188"/>
    <property type="match status" value="1"/>
</dbReference>
<proteinExistence type="inferred from homology"/>
<evidence type="ECO:0000313" key="4">
    <source>
        <dbReference type="Proteomes" id="UP000199050"/>
    </source>
</evidence>